<gene>
    <name evidence="2" type="ORF">B5D82_12710</name>
</gene>
<reference evidence="2 3" key="1">
    <citation type="submission" date="2017-08" db="EMBL/GenBank/DDBJ databases">
        <title>Complete genome of Colwellia sp. NB097-1, a psychrophile bacterium ioslated from Bering Sea.</title>
        <authorList>
            <person name="Chen X."/>
        </authorList>
    </citation>
    <scope>NUCLEOTIDE SEQUENCE [LARGE SCALE GENOMIC DNA]</scope>
    <source>
        <strain evidence="2 3">NB097-1</strain>
    </source>
</reference>
<dbReference type="EMBL" id="CP020465">
    <property type="protein sequence ID" value="ASP48553.1"/>
    <property type="molecule type" value="Genomic_DNA"/>
</dbReference>
<sequence>MGLSLYLSYLMKLIGISRMGFKDRAFGEPIYDVGVENPKIVIIISCEGRNTEPEYFNTIKKKLNEHIPALIEIGVVPKDDNKSAPQQVMDNLESFIKDKYDYKSDYDKLWIVCDTESDDEARKKQIKEIMPICDSKGYFLAICNPLFEFWLLLHIVDISTYDQGVLYRNKWETSSKKRRYIDKELSNQLINGYSKKAGKFNTNIVSLENIRKALEQERLFTNNKDSIINNLGSNLGDLIRDIIPNI</sequence>
<name>A0A222GA89_9GAMM</name>
<evidence type="ECO:0000256" key="1">
    <source>
        <dbReference type="SAM" id="Coils"/>
    </source>
</evidence>
<feature type="coiled-coil region" evidence="1">
    <location>
        <begin position="197"/>
        <end position="224"/>
    </location>
</feature>
<dbReference type="InterPro" id="IPR025591">
    <property type="entry name" value="RloB"/>
</dbReference>
<proteinExistence type="predicted"/>
<accession>A0A222GA89</accession>
<evidence type="ECO:0008006" key="4">
    <source>
        <dbReference type="Google" id="ProtNLM"/>
    </source>
</evidence>
<dbReference type="AlphaFoldDB" id="A0A222GA89"/>
<keyword evidence="3" id="KW-1185">Reference proteome</keyword>
<dbReference type="Proteomes" id="UP000202259">
    <property type="component" value="Chromosome"/>
</dbReference>
<dbReference type="Pfam" id="PF13707">
    <property type="entry name" value="RloB"/>
    <property type="match status" value="1"/>
</dbReference>
<organism evidence="2 3">
    <name type="scientific">Cognaticolwellia beringensis</name>
    <dbReference type="NCBI Taxonomy" id="1967665"/>
    <lineage>
        <taxon>Bacteria</taxon>
        <taxon>Pseudomonadati</taxon>
        <taxon>Pseudomonadota</taxon>
        <taxon>Gammaproteobacteria</taxon>
        <taxon>Alteromonadales</taxon>
        <taxon>Colwelliaceae</taxon>
        <taxon>Cognaticolwellia</taxon>
    </lineage>
</organism>
<dbReference type="KEGG" id="cber:B5D82_12710"/>
<keyword evidence="1" id="KW-0175">Coiled coil</keyword>
<evidence type="ECO:0000313" key="3">
    <source>
        <dbReference type="Proteomes" id="UP000202259"/>
    </source>
</evidence>
<protein>
    <recommendedName>
        <fullName evidence="4">RloB domain-containing protein</fullName>
    </recommendedName>
</protein>
<evidence type="ECO:0000313" key="2">
    <source>
        <dbReference type="EMBL" id="ASP48553.1"/>
    </source>
</evidence>